<sequence>MKLSKHLDLKSSMDIDGFVDLGQFTEEHDKHTRADHGLVLMYQPFFSVSIFLLPGVFASNGNVKAGLLTKIILEATLLCEQAGLHVDYICCDGAAWNRPCQEPQRWECVARTSGVPAVRGTSAAEQ</sequence>
<keyword evidence="2" id="KW-1185">Reference proteome</keyword>
<proteinExistence type="predicted"/>
<comment type="caution">
    <text evidence="1">The sequence shown here is derived from an EMBL/GenBank/DDBJ whole genome shotgun (WGS) entry which is preliminary data.</text>
</comment>
<name>A0AC60Q501_IXOPE</name>
<gene>
    <name evidence="1" type="ORF">HPB47_025023</name>
</gene>
<dbReference type="EMBL" id="JABSTQ010009575">
    <property type="protein sequence ID" value="KAG0427971.1"/>
    <property type="molecule type" value="Genomic_DNA"/>
</dbReference>
<evidence type="ECO:0000313" key="2">
    <source>
        <dbReference type="Proteomes" id="UP000805193"/>
    </source>
</evidence>
<organism evidence="1 2">
    <name type="scientific">Ixodes persulcatus</name>
    <name type="common">Taiga tick</name>
    <dbReference type="NCBI Taxonomy" id="34615"/>
    <lineage>
        <taxon>Eukaryota</taxon>
        <taxon>Metazoa</taxon>
        <taxon>Ecdysozoa</taxon>
        <taxon>Arthropoda</taxon>
        <taxon>Chelicerata</taxon>
        <taxon>Arachnida</taxon>
        <taxon>Acari</taxon>
        <taxon>Parasitiformes</taxon>
        <taxon>Ixodida</taxon>
        <taxon>Ixodoidea</taxon>
        <taxon>Ixodidae</taxon>
        <taxon>Ixodinae</taxon>
        <taxon>Ixodes</taxon>
    </lineage>
</organism>
<reference evidence="1 2" key="1">
    <citation type="journal article" date="2020" name="Cell">
        <title>Large-Scale Comparative Analyses of Tick Genomes Elucidate Their Genetic Diversity and Vector Capacities.</title>
        <authorList>
            <consortium name="Tick Genome and Microbiome Consortium (TIGMIC)"/>
            <person name="Jia N."/>
            <person name="Wang J."/>
            <person name="Shi W."/>
            <person name="Du L."/>
            <person name="Sun Y."/>
            <person name="Zhan W."/>
            <person name="Jiang J.F."/>
            <person name="Wang Q."/>
            <person name="Zhang B."/>
            <person name="Ji P."/>
            <person name="Bell-Sakyi L."/>
            <person name="Cui X.M."/>
            <person name="Yuan T.T."/>
            <person name="Jiang B.G."/>
            <person name="Yang W.F."/>
            <person name="Lam T.T."/>
            <person name="Chang Q.C."/>
            <person name="Ding S.J."/>
            <person name="Wang X.J."/>
            <person name="Zhu J.G."/>
            <person name="Ruan X.D."/>
            <person name="Zhao L."/>
            <person name="Wei J.T."/>
            <person name="Ye R.Z."/>
            <person name="Que T.C."/>
            <person name="Du C.H."/>
            <person name="Zhou Y.H."/>
            <person name="Cheng J.X."/>
            <person name="Dai P.F."/>
            <person name="Guo W.B."/>
            <person name="Han X.H."/>
            <person name="Huang E.J."/>
            <person name="Li L.F."/>
            <person name="Wei W."/>
            <person name="Gao Y.C."/>
            <person name="Liu J.Z."/>
            <person name="Shao H.Z."/>
            <person name="Wang X."/>
            <person name="Wang C.C."/>
            <person name="Yang T.C."/>
            <person name="Huo Q.B."/>
            <person name="Li W."/>
            <person name="Chen H.Y."/>
            <person name="Chen S.E."/>
            <person name="Zhou L.G."/>
            <person name="Ni X.B."/>
            <person name="Tian J.H."/>
            <person name="Sheng Y."/>
            <person name="Liu T."/>
            <person name="Pan Y.S."/>
            <person name="Xia L.Y."/>
            <person name="Li J."/>
            <person name="Zhao F."/>
            <person name="Cao W.C."/>
        </authorList>
    </citation>
    <scope>NUCLEOTIDE SEQUENCE [LARGE SCALE GENOMIC DNA]</scope>
    <source>
        <strain evidence="1">Iper-2018</strain>
    </source>
</reference>
<protein>
    <submittedName>
        <fullName evidence="1">Uncharacterized protein</fullName>
    </submittedName>
</protein>
<dbReference type="Proteomes" id="UP000805193">
    <property type="component" value="Unassembled WGS sequence"/>
</dbReference>
<accession>A0AC60Q501</accession>
<evidence type="ECO:0000313" key="1">
    <source>
        <dbReference type="EMBL" id="KAG0427971.1"/>
    </source>
</evidence>